<feature type="transmembrane region" description="Helical" evidence="10">
    <location>
        <begin position="387"/>
        <end position="411"/>
    </location>
</feature>
<evidence type="ECO:0000256" key="10">
    <source>
        <dbReference type="SAM" id="Phobius"/>
    </source>
</evidence>
<dbReference type="AlphaFoldDB" id="A0A9N8DAY3"/>
<comment type="catalytic activity">
    <reaction evidence="8">
        <text>fluoride(in) = fluoride(out)</text>
        <dbReference type="Rhea" id="RHEA:76159"/>
        <dbReference type="ChEBI" id="CHEBI:17051"/>
    </reaction>
    <physiologicalReaction direction="left-to-right" evidence="8">
        <dbReference type="Rhea" id="RHEA:76160"/>
    </physiologicalReaction>
</comment>
<feature type="transmembrane region" description="Helical" evidence="10">
    <location>
        <begin position="488"/>
        <end position="508"/>
    </location>
</feature>
<comment type="function">
    <text evidence="1">Fluoride channel required for the rapid expulsion of cytoplasmic fluoride.</text>
</comment>
<evidence type="ECO:0000313" key="12">
    <source>
        <dbReference type="Proteomes" id="UP001153069"/>
    </source>
</evidence>
<evidence type="ECO:0000256" key="8">
    <source>
        <dbReference type="ARBA" id="ARBA00035585"/>
    </source>
</evidence>
<dbReference type="EMBL" id="CAICTM010000015">
    <property type="protein sequence ID" value="CAB9497165.1"/>
    <property type="molecule type" value="Genomic_DNA"/>
</dbReference>
<evidence type="ECO:0000256" key="9">
    <source>
        <dbReference type="SAM" id="MobiDB-lite"/>
    </source>
</evidence>
<dbReference type="OrthoDB" id="409792at2759"/>
<dbReference type="PANTHER" id="PTHR28259">
    <property type="entry name" value="FLUORIDE EXPORT PROTEIN 1-RELATED"/>
    <property type="match status" value="1"/>
</dbReference>
<dbReference type="InterPro" id="IPR003691">
    <property type="entry name" value="FluC"/>
</dbReference>
<evidence type="ECO:0000313" key="11">
    <source>
        <dbReference type="EMBL" id="CAB9497165.1"/>
    </source>
</evidence>
<evidence type="ECO:0000256" key="2">
    <source>
        <dbReference type="ARBA" id="ARBA00004651"/>
    </source>
</evidence>
<feature type="transmembrane region" description="Helical" evidence="10">
    <location>
        <begin position="454"/>
        <end position="476"/>
    </location>
</feature>
<dbReference type="Proteomes" id="UP001153069">
    <property type="component" value="Unassembled WGS sequence"/>
</dbReference>
<evidence type="ECO:0000256" key="6">
    <source>
        <dbReference type="ARBA" id="ARBA00023136"/>
    </source>
</evidence>
<reference evidence="11" key="1">
    <citation type="submission" date="2020-06" db="EMBL/GenBank/DDBJ databases">
        <authorList>
            <consortium name="Plant Systems Biology data submission"/>
        </authorList>
    </citation>
    <scope>NUCLEOTIDE SEQUENCE</scope>
    <source>
        <strain evidence="11">D6</strain>
    </source>
</reference>
<evidence type="ECO:0000256" key="7">
    <source>
        <dbReference type="ARBA" id="ARBA00035120"/>
    </source>
</evidence>
<organism evidence="11 12">
    <name type="scientific">Seminavis robusta</name>
    <dbReference type="NCBI Taxonomy" id="568900"/>
    <lineage>
        <taxon>Eukaryota</taxon>
        <taxon>Sar</taxon>
        <taxon>Stramenopiles</taxon>
        <taxon>Ochrophyta</taxon>
        <taxon>Bacillariophyta</taxon>
        <taxon>Bacillariophyceae</taxon>
        <taxon>Bacillariophycidae</taxon>
        <taxon>Naviculales</taxon>
        <taxon>Naviculaceae</taxon>
        <taxon>Seminavis</taxon>
    </lineage>
</organism>
<dbReference type="PANTHER" id="PTHR28259:SF1">
    <property type="entry name" value="FLUORIDE EXPORT PROTEIN 1-RELATED"/>
    <property type="match status" value="1"/>
</dbReference>
<feature type="transmembrane region" description="Helical" evidence="10">
    <location>
        <begin position="81"/>
        <end position="102"/>
    </location>
</feature>
<gene>
    <name evidence="11" type="ORF">SEMRO_15_G011190.1</name>
</gene>
<keyword evidence="3" id="KW-1003">Cell membrane</keyword>
<keyword evidence="6 10" id="KW-0472">Membrane</keyword>
<dbReference type="GO" id="GO:0005886">
    <property type="term" value="C:plasma membrane"/>
    <property type="evidence" value="ECO:0007669"/>
    <property type="project" value="UniProtKB-SubCell"/>
</dbReference>
<keyword evidence="5 10" id="KW-1133">Transmembrane helix</keyword>
<comment type="caution">
    <text evidence="11">The sequence shown here is derived from an EMBL/GenBank/DDBJ whole genome shotgun (WGS) entry which is preliminary data.</text>
</comment>
<evidence type="ECO:0000256" key="4">
    <source>
        <dbReference type="ARBA" id="ARBA00022692"/>
    </source>
</evidence>
<name>A0A9N8DAY3_9STRA</name>
<dbReference type="Pfam" id="PF02537">
    <property type="entry name" value="CRCB"/>
    <property type="match status" value="2"/>
</dbReference>
<dbReference type="GO" id="GO:1903425">
    <property type="term" value="F:fluoride transmembrane transporter activity"/>
    <property type="evidence" value="ECO:0007669"/>
    <property type="project" value="TreeGrafter"/>
</dbReference>
<comment type="subcellular location">
    <subcellularLocation>
        <location evidence="2">Cell membrane</location>
        <topology evidence="2">Multi-pass membrane protein</topology>
    </subcellularLocation>
</comment>
<feature type="compositionally biased region" description="Basic and acidic residues" evidence="9">
    <location>
        <begin position="1"/>
        <end position="27"/>
    </location>
</feature>
<keyword evidence="4 10" id="KW-0812">Transmembrane</keyword>
<sequence length="552" mass="61107">MESKGDSSKDVEASKEYRPFEDSEPKVPRVMSFEQEGGKAPQIVLNSASSGSSNSSTSSTTPLFPCYSVLTKLQKKELVQFCYLSAAAITGALLRIMLAQLFGEECKNPGTVGWLKASSPLCVTADGHAELVEGGIVFADLPANLLGCFFMGFMQDGTTLGLAIPVPVAWLSPLSDFQSMTLIHFAIKTGFCGSLTTFSSWNSEMIVLMFGSGYNRSSQFMKAMFGYLIGMETALGSYVFGTTVAKWLHRLVNPALAAEADAMRERQREGVFINRELPETERRFLHRLDFQYDSVVAGNDSMAALLRWRESTSSARRVNHPLVDALYQIEKCVFCDHVAVPPDAELVAKQEGWDLEALHEWTHRGRLARLPRTSSAGYLLPYEHNQWYSVAVAGFFVGGIVLMLILGLIQVNEKEDYLITYRTMVYSLLFAPFGAFLRWQLSSLNGSFAISSDMAWIPAGTLAANILGSLVSVTMTGLEFRNTEFQDFWVVGTLRAVRVGFAGCLTTVSTFVSEVHKFFDQQKHDRGYIYILVTLTTCSVLASFIYAGIRYL</sequence>
<feature type="transmembrane region" description="Helical" evidence="10">
    <location>
        <begin position="423"/>
        <end position="442"/>
    </location>
</feature>
<accession>A0A9N8DAY3</accession>
<evidence type="ECO:0000256" key="5">
    <source>
        <dbReference type="ARBA" id="ARBA00022989"/>
    </source>
</evidence>
<keyword evidence="12" id="KW-1185">Reference proteome</keyword>
<comment type="similarity">
    <text evidence="7">Belongs to the fluoride channel Fluc/FEX (TC 1.A.43) family.</text>
</comment>
<protein>
    <submittedName>
        <fullName evidence="11">Uncharacterized protein</fullName>
    </submittedName>
</protein>
<proteinExistence type="inferred from homology"/>
<feature type="transmembrane region" description="Helical" evidence="10">
    <location>
        <begin position="528"/>
        <end position="549"/>
    </location>
</feature>
<evidence type="ECO:0000256" key="3">
    <source>
        <dbReference type="ARBA" id="ARBA00022475"/>
    </source>
</evidence>
<feature type="region of interest" description="Disordered" evidence="9">
    <location>
        <begin position="1"/>
        <end position="38"/>
    </location>
</feature>
<evidence type="ECO:0000256" key="1">
    <source>
        <dbReference type="ARBA" id="ARBA00002598"/>
    </source>
</evidence>